<dbReference type="RefSeq" id="WP_202012979.1">
    <property type="nucleotide sequence ID" value="NZ_JAERRB010000007.1"/>
</dbReference>
<keyword evidence="1" id="KW-0472">Membrane</keyword>
<dbReference type="Proteomes" id="UP000613030">
    <property type="component" value="Unassembled WGS sequence"/>
</dbReference>
<sequence length="428" mass="48781">MAIEIPTTWTPVRKLVFRFAFLYFLLYTFPAPVGMFVPWLNFLTTGFWDAVVVWTGHSVFHVDITVRPAGSGDTTWNYVQLFCIIIFSLLGTVVWSMADRRRADYSRLFTALTIWLRYYLAMHLVFYGTAKVFKTQFPFPIHEQLMTPMAMMSPMGLLWRFMGYSTLYNIFTGGCEVLGGLLLFFRRTTTLGALVSVGVMIHVWILNLSYDVPVKLFSGHLTLIAIFLLMPQLRRLTNFFVLNKPVAPEVIVPLFEGRKARWFMLAGKLIMIGFIAGFGVVGSINNRAEIDAFHAKAKARSESAVGTYEVIEQRTNGVAIPTENATARWKQISVATTDRATVHYMDGAEIQWRFAADSVRAKMSLVSFDYSTIYQFKYKTQAGNLYVLKGTMNGDSIHIQMRKNPGGKEQMPLTSRGFHWINEFPFNQ</sequence>
<feature type="transmembrane region" description="Helical" evidence="1">
    <location>
        <begin position="108"/>
        <end position="130"/>
    </location>
</feature>
<proteinExistence type="predicted"/>
<feature type="transmembrane region" description="Helical" evidence="1">
    <location>
        <begin position="20"/>
        <end position="40"/>
    </location>
</feature>
<name>A0ABS1KW46_9BACT</name>
<reference evidence="2 3" key="1">
    <citation type="submission" date="2021-01" db="EMBL/GenBank/DDBJ databases">
        <title>Chryseolinea sp. Jin1 Genome sequencing and assembly.</title>
        <authorList>
            <person name="Kim I."/>
        </authorList>
    </citation>
    <scope>NUCLEOTIDE SEQUENCE [LARGE SCALE GENOMIC DNA]</scope>
    <source>
        <strain evidence="2 3">Jin1</strain>
    </source>
</reference>
<evidence type="ECO:0000313" key="3">
    <source>
        <dbReference type="Proteomes" id="UP000613030"/>
    </source>
</evidence>
<evidence type="ECO:0000313" key="2">
    <source>
        <dbReference type="EMBL" id="MBL0743634.1"/>
    </source>
</evidence>
<dbReference type="EMBL" id="JAERRB010000007">
    <property type="protein sequence ID" value="MBL0743634.1"/>
    <property type="molecule type" value="Genomic_DNA"/>
</dbReference>
<keyword evidence="1" id="KW-1133">Transmembrane helix</keyword>
<feature type="transmembrane region" description="Helical" evidence="1">
    <location>
        <begin position="262"/>
        <end position="284"/>
    </location>
</feature>
<comment type="caution">
    <text evidence="2">The sequence shown here is derived from an EMBL/GenBank/DDBJ whole genome shotgun (WGS) entry which is preliminary data.</text>
</comment>
<feature type="transmembrane region" description="Helical" evidence="1">
    <location>
        <begin position="78"/>
        <end position="96"/>
    </location>
</feature>
<evidence type="ECO:0000256" key="1">
    <source>
        <dbReference type="SAM" id="Phobius"/>
    </source>
</evidence>
<accession>A0ABS1KW46</accession>
<keyword evidence="3" id="KW-1185">Reference proteome</keyword>
<feature type="transmembrane region" description="Helical" evidence="1">
    <location>
        <begin position="161"/>
        <end position="184"/>
    </location>
</feature>
<evidence type="ECO:0008006" key="4">
    <source>
        <dbReference type="Google" id="ProtNLM"/>
    </source>
</evidence>
<gene>
    <name evidence="2" type="ORF">JI741_20540</name>
</gene>
<feature type="transmembrane region" description="Helical" evidence="1">
    <location>
        <begin position="191"/>
        <end position="210"/>
    </location>
</feature>
<keyword evidence="1" id="KW-0812">Transmembrane</keyword>
<organism evidence="2 3">
    <name type="scientific">Chryseolinea lacunae</name>
    <dbReference type="NCBI Taxonomy" id="2801331"/>
    <lineage>
        <taxon>Bacteria</taxon>
        <taxon>Pseudomonadati</taxon>
        <taxon>Bacteroidota</taxon>
        <taxon>Cytophagia</taxon>
        <taxon>Cytophagales</taxon>
        <taxon>Fulvivirgaceae</taxon>
        <taxon>Chryseolinea</taxon>
    </lineage>
</organism>
<protein>
    <recommendedName>
        <fullName evidence="4">DoxX family protein</fullName>
    </recommendedName>
</protein>